<proteinExistence type="predicted"/>
<dbReference type="EMBL" id="MU129058">
    <property type="protein sequence ID" value="KAF9508459.1"/>
    <property type="molecule type" value="Genomic_DNA"/>
</dbReference>
<name>A0A9P6AM97_9AGAM</name>
<reference evidence="1" key="1">
    <citation type="journal article" date="2020" name="Nat. Commun.">
        <title>Large-scale genome sequencing of mycorrhizal fungi provides insights into the early evolution of symbiotic traits.</title>
        <authorList>
            <person name="Miyauchi S."/>
            <person name="Kiss E."/>
            <person name="Kuo A."/>
            <person name="Drula E."/>
            <person name="Kohler A."/>
            <person name="Sanchez-Garcia M."/>
            <person name="Morin E."/>
            <person name="Andreopoulos B."/>
            <person name="Barry K.W."/>
            <person name="Bonito G."/>
            <person name="Buee M."/>
            <person name="Carver A."/>
            <person name="Chen C."/>
            <person name="Cichocki N."/>
            <person name="Clum A."/>
            <person name="Culley D."/>
            <person name="Crous P.W."/>
            <person name="Fauchery L."/>
            <person name="Girlanda M."/>
            <person name="Hayes R.D."/>
            <person name="Keri Z."/>
            <person name="LaButti K."/>
            <person name="Lipzen A."/>
            <person name="Lombard V."/>
            <person name="Magnuson J."/>
            <person name="Maillard F."/>
            <person name="Murat C."/>
            <person name="Nolan M."/>
            <person name="Ohm R.A."/>
            <person name="Pangilinan J."/>
            <person name="Pereira M.F."/>
            <person name="Perotto S."/>
            <person name="Peter M."/>
            <person name="Pfister S."/>
            <person name="Riley R."/>
            <person name="Sitrit Y."/>
            <person name="Stielow J.B."/>
            <person name="Szollosi G."/>
            <person name="Zifcakova L."/>
            <person name="Stursova M."/>
            <person name="Spatafora J.W."/>
            <person name="Tedersoo L."/>
            <person name="Vaario L.M."/>
            <person name="Yamada A."/>
            <person name="Yan M."/>
            <person name="Wang P."/>
            <person name="Xu J."/>
            <person name="Bruns T."/>
            <person name="Baldrian P."/>
            <person name="Vilgalys R."/>
            <person name="Dunand C."/>
            <person name="Henrissat B."/>
            <person name="Grigoriev I.V."/>
            <person name="Hibbett D."/>
            <person name="Nagy L.G."/>
            <person name="Martin F.M."/>
        </authorList>
    </citation>
    <scope>NUCLEOTIDE SEQUENCE</scope>
    <source>
        <strain evidence="1">UP504</strain>
    </source>
</reference>
<evidence type="ECO:0000313" key="1">
    <source>
        <dbReference type="EMBL" id="KAF9508459.1"/>
    </source>
</evidence>
<comment type="caution">
    <text evidence="1">The sequence shown here is derived from an EMBL/GenBank/DDBJ whole genome shotgun (WGS) entry which is preliminary data.</text>
</comment>
<accession>A0A9P6AM97</accession>
<gene>
    <name evidence="1" type="ORF">BS47DRAFT_1350306</name>
</gene>
<organism evidence="1 2">
    <name type="scientific">Hydnum rufescens UP504</name>
    <dbReference type="NCBI Taxonomy" id="1448309"/>
    <lineage>
        <taxon>Eukaryota</taxon>
        <taxon>Fungi</taxon>
        <taxon>Dikarya</taxon>
        <taxon>Basidiomycota</taxon>
        <taxon>Agaricomycotina</taxon>
        <taxon>Agaricomycetes</taxon>
        <taxon>Cantharellales</taxon>
        <taxon>Hydnaceae</taxon>
        <taxon>Hydnum</taxon>
    </lineage>
</organism>
<sequence>MVRLKDSVKLLEGRDEGKGSQTKAINIVVVSRIAPRKNELFVDKYDTKAAFEFFGDCASILHRS</sequence>
<evidence type="ECO:0000313" key="2">
    <source>
        <dbReference type="Proteomes" id="UP000886523"/>
    </source>
</evidence>
<dbReference type="Proteomes" id="UP000886523">
    <property type="component" value="Unassembled WGS sequence"/>
</dbReference>
<keyword evidence="2" id="KW-1185">Reference proteome</keyword>
<protein>
    <submittedName>
        <fullName evidence="1">Uncharacterized protein</fullName>
    </submittedName>
</protein>
<dbReference type="AlphaFoldDB" id="A0A9P6AM97"/>